<dbReference type="InterPro" id="IPR017871">
    <property type="entry name" value="ABC_transporter-like_CS"/>
</dbReference>
<dbReference type="Proteomes" id="UP000660021">
    <property type="component" value="Unassembled WGS sequence"/>
</dbReference>
<keyword evidence="9" id="KW-0406">Ion transport</keyword>
<keyword evidence="4" id="KW-1003">Cell membrane</keyword>
<comment type="similarity">
    <text evidence="2">Belongs to the ABC transporter superfamily.</text>
</comment>
<dbReference type="RefSeq" id="WP_101692210.1">
    <property type="nucleotide sequence ID" value="NZ_JACOPR010000002.1"/>
</dbReference>
<feature type="domain" description="ABC transporter" evidence="16">
    <location>
        <begin position="10"/>
        <end position="257"/>
    </location>
</feature>
<reference evidence="17 18" key="1">
    <citation type="submission" date="2020-08" db="EMBL/GenBank/DDBJ databases">
        <title>Genome public.</title>
        <authorList>
            <person name="Liu C."/>
            <person name="Sun Q."/>
        </authorList>
    </citation>
    <scope>NUCLEOTIDE SEQUENCE [LARGE SCALE GENOMIC DNA]</scope>
    <source>
        <strain evidence="17 18">New-38</strain>
    </source>
</reference>
<evidence type="ECO:0000256" key="7">
    <source>
        <dbReference type="ARBA" id="ARBA00022840"/>
    </source>
</evidence>
<dbReference type="CDD" id="cd03257">
    <property type="entry name" value="ABC_NikE_OppD_transporters"/>
    <property type="match status" value="1"/>
</dbReference>
<dbReference type="InterPro" id="IPR013563">
    <property type="entry name" value="Oligopep_ABC_C"/>
</dbReference>
<dbReference type="Pfam" id="PF00005">
    <property type="entry name" value="ABC_tran"/>
    <property type="match status" value="1"/>
</dbReference>
<evidence type="ECO:0000256" key="5">
    <source>
        <dbReference type="ARBA" id="ARBA00022596"/>
    </source>
</evidence>
<accession>A0ABR7HQI3</accession>
<evidence type="ECO:0000256" key="11">
    <source>
        <dbReference type="ARBA" id="ARBA00023136"/>
    </source>
</evidence>
<evidence type="ECO:0000256" key="3">
    <source>
        <dbReference type="ARBA" id="ARBA00022448"/>
    </source>
</evidence>
<dbReference type="Gene3D" id="3.40.50.300">
    <property type="entry name" value="P-loop containing nucleotide triphosphate hydrolases"/>
    <property type="match status" value="1"/>
</dbReference>
<evidence type="ECO:0000256" key="13">
    <source>
        <dbReference type="ARBA" id="ARBA00039098"/>
    </source>
</evidence>
<dbReference type="NCBIfam" id="TIGR01727">
    <property type="entry name" value="oligo_HPY"/>
    <property type="match status" value="1"/>
</dbReference>
<evidence type="ECO:0000256" key="1">
    <source>
        <dbReference type="ARBA" id="ARBA00004202"/>
    </source>
</evidence>
<dbReference type="SMART" id="SM00382">
    <property type="entry name" value="AAA"/>
    <property type="match status" value="1"/>
</dbReference>
<keyword evidence="8" id="KW-1278">Translocase</keyword>
<name>A0ABR7HQI3_9FIRM</name>
<dbReference type="InterPro" id="IPR003593">
    <property type="entry name" value="AAA+_ATPase"/>
</dbReference>
<proteinExistence type="inferred from homology"/>
<dbReference type="EMBL" id="JACOPR010000002">
    <property type="protein sequence ID" value="MBC5729770.1"/>
    <property type="molecule type" value="Genomic_DNA"/>
</dbReference>
<evidence type="ECO:0000256" key="12">
    <source>
        <dbReference type="ARBA" id="ARBA00038669"/>
    </source>
</evidence>
<evidence type="ECO:0000256" key="6">
    <source>
        <dbReference type="ARBA" id="ARBA00022741"/>
    </source>
</evidence>
<dbReference type="EC" id="7.2.2.11" evidence="13"/>
<evidence type="ECO:0000256" key="10">
    <source>
        <dbReference type="ARBA" id="ARBA00023112"/>
    </source>
</evidence>
<dbReference type="PROSITE" id="PS50893">
    <property type="entry name" value="ABC_TRANSPORTER_2"/>
    <property type="match status" value="1"/>
</dbReference>
<dbReference type="GO" id="GO:0005524">
    <property type="term" value="F:ATP binding"/>
    <property type="evidence" value="ECO:0007669"/>
    <property type="project" value="UniProtKB-KW"/>
</dbReference>
<dbReference type="InterPro" id="IPR003439">
    <property type="entry name" value="ABC_transporter-like_ATP-bd"/>
</dbReference>
<evidence type="ECO:0000313" key="17">
    <source>
        <dbReference type="EMBL" id="MBC5729770.1"/>
    </source>
</evidence>
<dbReference type="SUPFAM" id="SSF52540">
    <property type="entry name" value="P-loop containing nucleoside triphosphate hydrolases"/>
    <property type="match status" value="1"/>
</dbReference>
<comment type="caution">
    <text evidence="17">The sequence shown here is derived from an EMBL/GenBank/DDBJ whole genome shotgun (WGS) entry which is preliminary data.</text>
</comment>
<dbReference type="Pfam" id="PF08352">
    <property type="entry name" value="oligo_HPY"/>
    <property type="match status" value="1"/>
</dbReference>
<evidence type="ECO:0000256" key="2">
    <source>
        <dbReference type="ARBA" id="ARBA00005417"/>
    </source>
</evidence>
<dbReference type="InterPro" id="IPR050388">
    <property type="entry name" value="ABC_Ni/Peptide_Import"/>
</dbReference>
<keyword evidence="10" id="KW-0921">Nickel transport</keyword>
<dbReference type="InterPro" id="IPR027417">
    <property type="entry name" value="P-loop_NTPase"/>
</dbReference>
<dbReference type="PROSITE" id="PS00211">
    <property type="entry name" value="ABC_TRANSPORTER_1"/>
    <property type="match status" value="1"/>
</dbReference>
<keyword evidence="11" id="KW-0472">Membrane</keyword>
<keyword evidence="5" id="KW-0533">Nickel</keyword>
<evidence type="ECO:0000256" key="15">
    <source>
        <dbReference type="ARBA" id="ARBA00048610"/>
    </source>
</evidence>
<evidence type="ECO:0000256" key="4">
    <source>
        <dbReference type="ARBA" id="ARBA00022475"/>
    </source>
</evidence>
<evidence type="ECO:0000256" key="14">
    <source>
        <dbReference type="ARBA" id="ARBA00044143"/>
    </source>
</evidence>
<keyword evidence="3" id="KW-0813">Transport</keyword>
<protein>
    <recommendedName>
        <fullName evidence="14">Nickel import system ATP-binding protein NikD</fullName>
        <ecNumber evidence="13">7.2.2.11</ecNumber>
    </recommendedName>
</protein>
<keyword evidence="7 17" id="KW-0067">ATP-binding</keyword>
<keyword evidence="18" id="KW-1185">Reference proteome</keyword>
<dbReference type="PANTHER" id="PTHR43297">
    <property type="entry name" value="OLIGOPEPTIDE TRANSPORT ATP-BINDING PROTEIN APPD"/>
    <property type="match status" value="1"/>
</dbReference>
<organism evidence="17 18">
    <name type="scientific">Pseudoflavonifractor hominis</name>
    <dbReference type="NCBI Taxonomy" id="2763059"/>
    <lineage>
        <taxon>Bacteria</taxon>
        <taxon>Bacillati</taxon>
        <taxon>Bacillota</taxon>
        <taxon>Clostridia</taxon>
        <taxon>Eubacteriales</taxon>
        <taxon>Oscillospiraceae</taxon>
        <taxon>Pseudoflavonifractor</taxon>
    </lineage>
</organism>
<gene>
    <name evidence="17" type="ORF">H8S34_02845</name>
</gene>
<comment type="subcellular location">
    <subcellularLocation>
        <location evidence="1">Cell membrane</location>
        <topology evidence="1">Peripheral membrane protein</topology>
    </subcellularLocation>
</comment>
<evidence type="ECO:0000259" key="16">
    <source>
        <dbReference type="PROSITE" id="PS50893"/>
    </source>
</evidence>
<comment type="subunit">
    <text evidence="12">The complex is composed of two ATP-binding proteins (NikD and NikE), two transmembrane proteins (NikB and NikC) and a solute-binding protein (NikA).</text>
</comment>
<evidence type="ECO:0000256" key="9">
    <source>
        <dbReference type="ARBA" id="ARBA00023065"/>
    </source>
</evidence>
<dbReference type="PANTHER" id="PTHR43297:SF13">
    <property type="entry name" value="NICKEL ABC TRANSPORTER, ATP-BINDING PROTEIN"/>
    <property type="match status" value="1"/>
</dbReference>
<comment type="catalytic activity">
    <reaction evidence="15">
        <text>Ni(2+)(out) + ATP + H2O = Ni(2+)(in) + ADP + phosphate + H(+)</text>
        <dbReference type="Rhea" id="RHEA:15557"/>
        <dbReference type="ChEBI" id="CHEBI:15377"/>
        <dbReference type="ChEBI" id="CHEBI:15378"/>
        <dbReference type="ChEBI" id="CHEBI:30616"/>
        <dbReference type="ChEBI" id="CHEBI:43474"/>
        <dbReference type="ChEBI" id="CHEBI:49786"/>
        <dbReference type="ChEBI" id="CHEBI:456216"/>
        <dbReference type="EC" id="7.2.2.11"/>
    </reaction>
    <physiologicalReaction direction="left-to-right" evidence="15">
        <dbReference type="Rhea" id="RHEA:15558"/>
    </physiologicalReaction>
</comment>
<keyword evidence="6" id="KW-0547">Nucleotide-binding</keyword>
<sequence>MQEKEYSVQIRDLSVQFSTTDGVVHAINGIDLDIEKGKTLGLVGETGAGKTTTALSILRLIPDPPGEITGGTILLDGKNIFEYSLQEMEDIRGDYVSMIFQDPMTSLNPVMSVGEQIAEVILLHQKVNKKEAMVRAQEMLELVGIPGERASEYPHQFSGGMKQRVVIAMALACNPNLLIADEPTTALDVTIQAQVLDLMQKLREKYGTSMLMITHDLGIVAEVCDEVSIMYAGYIVEHGTLEDIFDHTAHPYTKGLFDSLPNIKRRNEELKPIPGLMPDPTDLPSGCPFHPRCSHCQEICKTRMPQITQLSDTHTVRCLAYEPDAGVTLGGADHV</sequence>
<evidence type="ECO:0000313" key="18">
    <source>
        <dbReference type="Proteomes" id="UP000660021"/>
    </source>
</evidence>
<evidence type="ECO:0000256" key="8">
    <source>
        <dbReference type="ARBA" id="ARBA00022967"/>
    </source>
</evidence>